<reference evidence="1" key="1">
    <citation type="submission" date="2022-11" db="EMBL/GenBank/DDBJ databases">
        <title>Centuries of genome instability and evolution in soft-shell clam transmissible cancer (bioRxiv).</title>
        <authorList>
            <person name="Hart S.F.M."/>
            <person name="Yonemitsu M.A."/>
            <person name="Giersch R.M."/>
            <person name="Beal B.F."/>
            <person name="Arriagada G."/>
            <person name="Davis B.W."/>
            <person name="Ostrander E.A."/>
            <person name="Goff S.P."/>
            <person name="Metzger M.J."/>
        </authorList>
    </citation>
    <scope>NUCLEOTIDE SEQUENCE</scope>
    <source>
        <strain evidence="1">MELC-2E11</strain>
        <tissue evidence="1">Siphon/mantle</tissue>
    </source>
</reference>
<sequence length="80" mass="9202">MIIQIHKKMCTLNAHFFHVSMTDINRNRSDRNAKTVKGTSSLHCVKTSSSSLGNCPYSEYVEDWKEVHLYRQGEPSKRSS</sequence>
<gene>
    <name evidence="1" type="ORF">MAR_011310</name>
</gene>
<evidence type="ECO:0000313" key="2">
    <source>
        <dbReference type="Proteomes" id="UP001164746"/>
    </source>
</evidence>
<accession>A0ABY7FXQ6</accession>
<keyword evidence="2" id="KW-1185">Reference proteome</keyword>
<evidence type="ECO:0000313" key="1">
    <source>
        <dbReference type="EMBL" id="WAR25606.1"/>
    </source>
</evidence>
<proteinExistence type="predicted"/>
<organism evidence="1 2">
    <name type="scientific">Mya arenaria</name>
    <name type="common">Soft-shell clam</name>
    <dbReference type="NCBI Taxonomy" id="6604"/>
    <lineage>
        <taxon>Eukaryota</taxon>
        <taxon>Metazoa</taxon>
        <taxon>Spiralia</taxon>
        <taxon>Lophotrochozoa</taxon>
        <taxon>Mollusca</taxon>
        <taxon>Bivalvia</taxon>
        <taxon>Autobranchia</taxon>
        <taxon>Heteroconchia</taxon>
        <taxon>Euheterodonta</taxon>
        <taxon>Imparidentia</taxon>
        <taxon>Neoheterodontei</taxon>
        <taxon>Myida</taxon>
        <taxon>Myoidea</taxon>
        <taxon>Myidae</taxon>
        <taxon>Mya</taxon>
    </lineage>
</organism>
<dbReference type="Proteomes" id="UP001164746">
    <property type="component" value="Chromosome 14"/>
</dbReference>
<protein>
    <submittedName>
        <fullName evidence="1">Uncharacterized protein</fullName>
    </submittedName>
</protein>
<name>A0ABY7FXQ6_MYAAR</name>
<dbReference type="EMBL" id="CP111025">
    <property type="protein sequence ID" value="WAR25606.1"/>
    <property type="molecule type" value="Genomic_DNA"/>
</dbReference>